<feature type="region of interest" description="Disordered" evidence="5">
    <location>
        <begin position="210"/>
        <end position="235"/>
    </location>
</feature>
<dbReference type="Pfam" id="PF25088">
    <property type="entry name" value="GPKOW_C"/>
    <property type="match status" value="1"/>
</dbReference>
<evidence type="ECO:0000256" key="2">
    <source>
        <dbReference type="ARBA" id="ARBA00010966"/>
    </source>
</evidence>
<dbReference type="SMART" id="SM00739">
    <property type="entry name" value="KOW"/>
    <property type="match status" value="2"/>
</dbReference>
<dbReference type="OMA" id="TCDIIMD"/>
<feature type="compositionally biased region" description="Basic and acidic residues" evidence="5">
    <location>
        <begin position="221"/>
        <end position="234"/>
    </location>
</feature>
<protein>
    <recommendedName>
        <fullName evidence="6">G-patch domain-containing protein</fullName>
    </recommendedName>
</protein>
<dbReference type="InterPro" id="IPR000467">
    <property type="entry name" value="G_patch_dom"/>
</dbReference>
<dbReference type="STRING" id="296587.C1EGP9"/>
<dbReference type="EMBL" id="CP001332">
    <property type="protein sequence ID" value="ACO67164.1"/>
    <property type="molecule type" value="Genomic_DNA"/>
</dbReference>
<keyword evidence="8" id="KW-1185">Reference proteome</keyword>
<evidence type="ECO:0000256" key="3">
    <source>
        <dbReference type="ARBA" id="ARBA00022737"/>
    </source>
</evidence>
<dbReference type="PANTHER" id="PTHR15818:SF2">
    <property type="entry name" value="G-PATCH DOMAIN AND KOW MOTIFS-CONTAINING PROTEIN"/>
    <property type="match status" value="1"/>
</dbReference>
<dbReference type="GO" id="GO:0005681">
    <property type="term" value="C:spliceosomal complex"/>
    <property type="evidence" value="ECO:0007669"/>
    <property type="project" value="TreeGrafter"/>
</dbReference>
<dbReference type="AlphaFoldDB" id="C1EGP9"/>
<dbReference type="InterPro" id="IPR026822">
    <property type="entry name" value="Spp2/MOS2_G-patch"/>
</dbReference>
<proteinExistence type="inferred from homology"/>
<dbReference type="InParanoid" id="C1EGP9"/>
<dbReference type="PROSITE" id="PS50174">
    <property type="entry name" value="G_PATCH"/>
    <property type="match status" value="1"/>
</dbReference>
<dbReference type="Gene3D" id="2.30.30.140">
    <property type="match status" value="1"/>
</dbReference>
<dbReference type="GO" id="GO:0003676">
    <property type="term" value="F:nucleic acid binding"/>
    <property type="evidence" value="ECO:0007669"/>
    <property type="project" value="InterPro"/>
</dbReference>
<feature type="compositionally biased region" description="Basic and acidic residues" evidence="5">
    <location>
        <begin position="116"/>
        <end position="132"/>
    </location>
</feature>
<accession>C1EGP9</accession>
<feature type="region of interest" description="Disordered" evidence="5">
    <location>
        <begin position="324"/>
        <end position="375"/>
    </location>
</feature>
<evidence type="ECO:0000313" key="7">
    <source>
        <dbReference type="EMBL" id="ACO67164.1"/>
    </source>
</evidence>
<feature type="domain" description="G-patch" evidence="6">
    <location>
        <begin position="170"/>
        <end position="216"/>
    </location>
</feature>
<dbReference type="InterPro" id="IPR005824">
    <property type="entry name" value="KOW"/>
</dbReference>
<dbReference type="InterPro" id="IPR045166">
    <property type="entry name" value="Spp2-like"/>
</dbReference>
<dbReference type="RefSeq" id="XP_002505906.1">
    <property type="nucleotide sequence ID" value="XM_002505860.1"/>
</dbReference>
<evidence type="ECO:0000259" key="6">
    <source>
        <dbReference type="PROSITE" id="PS50174"/>
    </source>
</evidence>
<dbReference type="Pfam" id="PF12656">
    <property type="entry name" value="G-patch_2"/>
    <property type="match status" value="1"/>
</dbReference>
<dbReference type="OrthoDB" id="5577072at2759"/>
<evidence type="ECO:0000256" key="4">
    <source>
        <dbReference type="ARBA" id="ARBA00023242"/>
    </source>
</evidence>
<keyword evidence="4" id="KW-0539">Nucleus</keyword>
<sequence>MADNGKTAFGFAKKAAKRKDVGVNERTDDGAKKEFLTGVTGSGLELKDKVEKVVKSIPVQENTFEVGSGRRRKAPSFIPDESAIDADNKERFENADLLAKGETAQHDVVYGLTKMGPKDGDTPKAKAEEKPAQESFIGKSLAEKELQAFKEDVEDLPEQATLDDYEQMPIEDFGAAMLRGMGWEEGKPVGRNNNGMVAAVEFVPRSGRLGLGADPAPSKQENTKKYIKPGESREAPATMVLAKGPEGQSRNVKTLDEKLVKLEEPGAREGKRMCVVEGRHRGLTGRVLKVVKQEGRSDRAQLELDTSGEVVTIRTGELADLGTRDADRAMRKKDDRAGGKGDARATGKRDDGEGGKKRERSDRDDVGGAQKREKREEPAWLFASTRVRIVSKSFQGGKYYLKKASVVDVLTPRTCVLQLEGGEVLTDVPQRALETALPKRGGAVVVLVGEHRGQRGTMLDKKGEVAAVQLSEELSVHKISLDHIAEYTGALED</sequence>
<dbReference type="SMART" id="SM00443">
    <property type="entry name" value="G_patch"/>
    <property type="match status" value="1"/>
</dbReference>
<evidence type="ECO:0000313" key="8">
    <source>
        <dbReference type="Proteomes" id="UP000002009"/>
    </source>
</evidence>
<dbReference type="InterPro" id="IPR041994">
    <property type="entry name" value="GPKOW_KOW2"/>
</dbReference>
<evidence type="ECO:0000256" key="1">
    <source>
        <dbReference type="ARBA" id="ARBA00004123"/>
    </source>
</evidence>
<keyword evidence="3" id="KW-0677">Repeat</keyword>
<dbReference type="KEGG" id="mis:MICPUN_104018"/>
<dbReference type="eggNOG" id="KOG4315">
    <property type="taxonomic scope" value="Eukaryota"/>
</dbReference>
<organism evidence="7 8">
    <name type="scientific">Micromonas commoda (strain RCC299 / NOUM17 / CCMP2709)</name>
    <name type="common">Picoplanktonic green alga</name>
    <dbReference type="NCBI Taxonomy" id="296587"/>
    <lineage>
        <taxon>Eukaryota</taxon>
        <taxon>Viridiplantae</taxon>
        <taxon>Chlorophyta</taxon>
        <taxon>Mamiellophyceae</taxon>
        <taxon>Mamiellales</taxon>
        <taxon>Mamiellaceae</taxon>
        <taxon>Micromonas</taxon>
    </lineage>
</organism>
<evidence type="ECO:0000256" key="5">
    <source>
        <dbReference type="SAM" id="MobiDB-lite"/>
    </source>
</evidence>
<dbReference type="CDD" id="cd13153">
    <property type="entry name" value="KOW_GPKOW_B"/>
    <property type="match status" value="1"/>
</dbReference>
<feature type="region of interest" description="Disordered" evidence="5">
    <location>
        <begin position="112"/>
        <end position="135"/>
    </location>
</feature>
<dbReference type="FunCoup" id="C1EGP9">
    <property type="interactions" value="1706"/>
</dbReference>
<dbReference type="PANTHER" id="PTHR15818">
    <property type="entry name" value="G PATCH AND KOW-CONTAINING"/>
    <property type="match status" value="1"/>
</dbReference>
<gene>
    <name evidence="7" type="ORF">MICPUN_104018</name>
</gene>
<comment type="similarity">
    <text evidence="2">Belongs to the MOS2 family.</text>
</comment>
<reference evidence="7 8" key="1">
    <citation type="journal article" date="2009" name="Science">
        <title>Green evolution and dynamic adaptations revealed by genomes of the marine picoeukaryotes Micromonas.</title>
        <authorList>
            <person name="Worden A.Z."/>
            <person name="Lee J.H."/>
            <person name="Mock T."/>
            <person name="Rouze P."/>
            <person name="Simmons M.P."/>
            <person name="Aerts A.L."/>
            <person name="Allen A.E."/>
            <person name="Cuvelier M.L."/>
            <person name="Derelle E."/>
            <person name="Everett M.V."/>
            <person name="Foulon E."/>
            <person name="Grimwood J."/>
            <person name="Gundlach H."/>
            <person name="Henrissat B."/>
            <person name="Napoli C."/>
            <person name="McDonald S.M."/>
            <person name="Parker M.S."/>
            <person name="Rombauts S."/>
            <person name="Salamov A."/>
            <person name="Von Dassow P."/>
            <person name="Badger J.H."/>
            <person name="Coutinho P.M."/>
            <person name="Demir E."/>
            <person name="Dubchak I."/>
            <person name="Gentemann C."/>
            <person name="Eikrem W."/>
            <person name="Gready J.E."/>
            <person name="John U."/>
            <person name="Lanier W."/>
            <person name="Lindquist E.A."/>
            <person name="Lucas S."/>
            <person name="Mayer K.F."/>
            <person name="Moreau H."/>
            <person name="Not F."/>
            <person name="Otillar R."/>
            <person name="Panaud O."/>
            <person name="Pangilinan J."/>
            <person name="Paulsen I."/>
            <person name="Piegu B."/>
            <person name="Poliakov A."/>
            <person name="Robbens S."/>
            <person name="Schmutz J."/>
            <person name="Toulza E."/>
            <person name="Wyss T."/>
            <person name="Zelensky A."/>
            <person name="Zhou K."/>
            <person name="Armbrust E.V."/>
            <person name="Bhattacharya D."/>
            <person name="Goodenough U.W."/>
            <person name="Van de Peer Y."/>
            <person name="Grigoriev I.V."/>
        </authorList>
    </citation>
    <scope>NUCLEOTIDE SEQUENCE [LARGE SCALE GENOMIC DNA]</scope>
    <source>
        <strain evidence="8">RCC299 / NOUM17</strain>
    </source>
</reference>
<dbReference type="GeneID" id="8249036"/>
<dbReference type="Proteomes" id="UP000002009">
    <property type="component" value="Chromosome 14"/>
</dbReference>
<comment type="subcellular location">
    <subcellularLocation>
        <location evidence="1">Nucleus</location>
    </subcellularLocation>
</comment>
<name>C1EGP9_MICCC</name>
<dbReference type="GO" id="GO:0000398">
    <property type="term" value="P:mRNA splicing, via spliceosome"/>
    <property type="evidence" value="ECO:0007669"/>
    <property type="project" value="InterPro"/>
</dbReference>